<dbReference type="InParanoid" id="A0A0P8XTQ9"/>
<evidence type="ECO:0000313" key="2">
    <source>
        <dbReference type="Proteomes" id="UP000007801"/>
    </source>
</evidence>
<reference evidence="1 2" key="1">
    <citation type="journal article" date="2007" name="Nature">
        <title>Evolution of genes and genomes on the Drosophila phylogeny.</title>
        <authorList>
            <consortium name="Drosophila 12 Genomes Consortium"/>
            <person name="Clark A.G."/>
            <person name="Eisen M.B."/>
            <person name="Smith D.R."/>
            <person name="Bergman C.M."/>
            <person name="Oliver B."/>
            <person name="Markow T.A."/>
            <person name="Kaufman T.C."/>
            <person name="Kellis M."/>
            <person name="Gelbart W."/>
            <person name="Iyer V.N."/>
            <person name="Pollard D.A."/>
            <person name="Sackton T.B."/>
            <person name="Larracuente A.M."/>
            <person name="Singh N.D."/>
            <person name="Abad J.P."/>
            <person name="Abt D.N."/>
            <person name="Adryan B."/>
            <person name="Aguade M."/>
            <person name="Akashi H."/>
            <person name="Anderson W.W."/>
            <person name="Aquadro C.F."/>
            <person name="Ardell D.H."/>
            <person name="Arguello R."/>
            <person name="Artieri C.G."/>
            <person name="Barbash D.A."/>
            <person name="Barker D."/>
            <person name="Barsanti P."/>
            <person name="Batterham P."/>
            <person name="Batzoglou S."/>
            <person name="Begun D."/>
            <person name="Bhutkar A."/>
            <person name="Blanco E."/>
            <person name="Bosak S.A."/>
            <person name="Bradley R.K."/>
            <person name="Brand A.D."/>
            <person name="Brent M.R."/>
            <person name="Brooks A.N."/>
            <person name="Brown R.H."/>
            <person name="Butlin R.K."/>
            <person name="Caggese C."/>
            <person name="Calvi B.R."/>
            <person name="Bernardo de Carvalho A."/>
            <person name="Caspi A."/>
            <person name="Castrezana S."/>
            <person name="Celniker S.E."/>
            <person name="Chang J.L."/>
            <person name="Chapple C."/>
            <person name="Chatterji S."/>
            <person name="Chinwalla A."/>
            <person name="Civetta A."/>
            <person name="Clifton S.W."/>
            <person name="Comeron J.M."/>
            <person name="Costello J.C."/>
            <person name="Coyne J.A."/>
            <person name="Daub J."/>
            <person name="David R.G."/>
            <person name="Delcher A.L."/>
            <person name="Delehaunty K."/>
            <person name="Do C.B."/>
            <person name="Ebling H."/>
            <person name="Edwards K."/>
            <person name="Eickbush T."/>
            <person name="Evans J.D."/>
            <person name="Filipski A."/>
            <person name="Findeiss S."/>
            <person name="Freyhult E."/>
            <person name="Fulton L."/>
            <person name="Fulton R."/>
            <person name="Garcia A.C."/>
            <person name="Gardiner A."/>
            <person name="Garfield D.A."/>
            <person name="Garvin B.E."/>
            <person name="Gibson G."/>
            <person name="Gilbert D."/>
            <person name="Gnerre S."/>
            <person name="Godfrey J."/>
            <person name="Good R."/>
            <person name="Gotea V."/>
            <person name="Gravely B."/>
            <person name="Greenberg A.J."/>
            <person name="Griffiths-Jones S."/>
            <person name="Gross S."/>
            <person name="Guigo R."/>
            <person name="Gustafson E.A."/>
            <person name="Haerty W."/>
            <person name="Hahn M.W."/>
            <person name="Halligan D.L."/>
            <person name="Halpern A.L."/>
            <person name="Halter G.M."/>
            <person name="Han M.V."/>
            <person name="Heger A."/>
            <person name="Hillier L."/>
            <person name="Hinrichs A.S."/>
            <person name="Holmes I."/>
            <person name="Hoskins R.A."/>
            <person name="Hubisz M.J."/>
            <person name="Hultmark D."/>
            <person name="Huntley M.A."/>
            <person name="Jaffe D.B."/>
            <person name="Jagadeeshan S."/>
            <person name="Jeck W.R."/>
            <person name="Johnson J."/>
            <person name="Jones C.D."/>
            <person name="Jordan W.C."/>
            <person name="Karpen G.H."/>
            <person name="Kataoka E."/>
            <person name="Keightley P.D."/>
            <person name="Kheradpour P."/>
            <person name="Kirkness E.F."/>
            <person name="Koerich L.B."/>
            <person name="Kristiansen K."/>
            <person name="Kudrna D."/>
            <person name="Kulathinal R.J."/>
            <person name="Kumar S."/>
            <person name="Kwok R."/>
            <person name="Lander E."/>
            <person name="Langley C.H."/>
            <person name="Lapoint R."/>
            <person name="Lazzaro B.P."/>
            <person name="Lee S.J."/>
            <person name="Levesque L."/>
            <person name="Li R."/>
            <person name="Lin C.F."/>
            <person name="Lin M.F."/>
            <person name="Lindblad-Toh K."/>
            <person name="Llopart A."/>
            <person name="Long M."/>
            <person name="Low L."/>
            <person name="Lozovsky E."/>
            <person name="Lu J."/>
            <person name="Luo M."/>
            <person name="Machado C.A."/>
            <person name="Makalowski W."/>
            <person name="Marzo M."/>
            <person name="Matsuda M."/>
            <person name="Matzkin L."/>
            <person name="McAllister B."/>
            <person name="McBride C.S."/>
            <person name="McKernan B."/>
            <person name="McKernan K."/>
            <person name="Mendez-Lago M."/>
            <person name="Minx P."/>
            <person name="Mollenhauer M.U."/>
            <person name="Montooth K."/>
            <person name="Mount S.M."/>
            <person name="Mu X."/>
            <person name="Myers E."/>
            <person name="Negre B."/>
            <person name="Newfeld S."/>
            <person name="Nielsen R."/>
            <person name="Noor M.A."/>
            <person name="O'Grady P."/>
            <person name="Pachter L."/>
            <person name="Papaceit M."/>
            <person name="Parisi M.J."/>
            <person name="Parisi M."/>
            <person name="Parts L."/>
            <person name="Pedersen J.S."/>
            <person name="Pesole G."/>
            <person name="Phillippy A.M."/>
            <person name="Ponting C.P."/>
            <person name="Pop M."/>
            <person name="Porcelli D."/>
            <person name="Powell J.R."/>
            <person name="Prohaska S."/>
            <person name="Pruitt K."/>
            <person name="Puig M."/>
            <person name="Quesneville H."/>
            <person name="Ram K.R."/>
            <person name="Rand D."/>
            <person name="Rasmussen M.D."/>
            <person name="Reed L.K."/>
            <person name="Reenan R."/>
            <person name="Reily A."/>
            <person name="Remington K.A."/>
            <person name="Rieger T.T."/>
            <person name="Ritchie M.G."/>
            <person name="Robin C."/>
            <person name="Rogers Y.H."/>
            <person name="Rohde C."/>
            <person name="Rozas J."/>
            <person name="Rubenfield M.J."/>
            <person name="Ruiz A."/>
            <person name="Russo S."/>
            <person name="Salzberg S.L."/>
            <person name="Sanchez-Gracia A."/>
            <person name="Saranga D.J."/>
            <person name="Sato H."/>
            <person name="Schaeffer S.W."/>
            <person name="Schatz M.C."/>
            <person name="Schlenke T."/>
            <person name="Schwartz R."/>
            <person name="Segarra C."/>
            <person name="Singh R.S."/>
            <person name="Sirot L."/>
            <person name="Sirota M."/>
            <person name="Sisneros N.B."/>
            <person name="Smith C.D."/>
            <person name="Smith T.F."/>
            <person name="Spieth J."/>
            <person name="Stage D.E."/>
            <person name="Stark A."/>
            <person name="Stephan W."/>
            <person name="Strausberg R.L."/>
            <person name="Strempel S."/>
            <person name="Sturgill D."/>
            <person name="Sutton G."/>
            <person name="Sutton G.G."/>
            <person name="Tao W."/>
            <person name="Teichmann S."/>
            <person name="Tobari Y.N."/>
            <person name="Tomimura Y."/>
            <person name="Tsolas J.M."/>
            <person name="Valente V.L."/>
            <person name="Venter E."/>
            <person name="Venter J.C."/>
            <person name="Vicario S."/>
            <person name="Vieira F.G."/>
            <person name="Vilella A.J."/>
            <person name="Villasante A."/>
            <person name="Walenz B."/>
            <person name="Wang J."/>
            <person name="Wasserman M."/>
            <person name="Watts T."/>
            <person name="Wilson D."/>
            <person name="Wilson R.K."/>
            <person name="Wing R.A."/>
            <person name="Wolfner M.F."/>
            <person name="Wong A."/>
            <person name="Wong G.K."/>
            <person name="Wu C.I."/>
            <person name="Wu G."/>
            <person name="Yamamoto D."/>
            <person name="Yang H.P."/>
            <person name="Yang S.P."/>
            <person name="Yorke J.A."/>
            <person name="Yoshida K."/>
            <person name="Zdobnov E."/>
            <person name="Zhang P."/>
            <person name="Zhang Y."/>
            <person name="Zimin A.V."/>
            <person name="Baldwin J."/>
            <person name="Abdouelleil A."/>
            <person name="Abdulkadir J."/>
            <person name="Abebe A."/>
            <person name="Abera B."/>
            <person name="Abreu J."/>
            <person name="Acer S.C."/>
            <person name="Aftuck L."/>
            <person name="Alexander A."/>
            <person name="An P."/>
            <person name="Anderson E."/>
            <person name="Anderson S."/>
            <person name="Arachi H."/>
            <person name="Azer M."/>
            <person name="Bachantsang P."/>
            <person name="Barry A."/>
            <person name="Bayul T."/>
            <person name="Berlin A."/>
            <person name="Bessette D."/>
            <person name="Bloom T."/>
            <person name="Blye J."/>
            <person name="Boguslavskiy L."/>
            <person name="Bonnet C."/>
            <person name="Boukhgalter B."/>
            <person name="Bourzgui I."/>
            <person name="Brown A."/>
            <person name="Cahill P."/>
            <person name="Channer S."/>
            <person name="Cheshatsang Y."/>
            <person name="Chuda L."/>
            <person name="Citroen M."/>
            <person name="Collymore A."/>
            <person name="Cooke P."/>
            <person name="Costello M."/>
            <person name="D'Aco K."/>
            <person name="Daza R."/>
            <person name="De Haan G."/>
            <person name="DeGray S."/>
            <person name="DeMaso C."/>
            <person name="Dhargay N."/>
            <person name="Dooley K."/>
            <person name="Dooley E."/>
            <person name="Doricent M."/>
            <person name="Dorje P."/>
            <person name="Dorjee K."/>
            <person name="Dupes A."/>
            <person name="Elong R."/>
            <person name="Falk J."/>
            <person name="Farina A."/>
            <person name="Faro S."/>
            <person name="Ferguson D."/>
            <person name="Fisher S."/>
            <person name="Foley C.D."/>
            <person name="Franke A."/>
            <person name="Friedrich D."/>
            <person name="Gadbois L."/>
            <person name="Gearin G."/>
            <person name="Gearin C.R."/>
            <person name="Giannoukos G."/>
            <person name="Goode T."/>
            <person name="Graham J."/>
            <person name="Grandbois E."/>
            <person name="Grewal S."/>
            <person name="Gyaltsen K."/>
            <person name="Hafez N."/>
            <person name="Hagos B."/>
            <person name="Hall J."/>
            <person name="Henson C."/>
            <person name="Hollinger A."/>
            <person name="Honan T."/>
            <person name="Huard M.D."/>
            <person name="Hughes L."/>
            <person name="Hurhula B."/>
            <person name="Husby M.E."/>
            <person name="Kamat A."/>
            <person name="Kanga B."/>
            <person name="Kashin S."/>
            <person name="Khazanovich D."/>
            <person name="Kisner P."/>
            <person name="Lance K."/>
            <person name="Lara M."/>
            <person name="Lee W."/>
            <person name="Lennon N."/>
            <person name="Letendre F."/>
            <person name="LeVine R."/>
            <person name="Lipovsky A."/>
            <person name="Liu X."/>
            <person name="Liu J."/>
            <person name="Liu S."/>
            <person name="Lokyitsang T."/>
            <person name="Lokyitsang Y."/>
            <person name="Lubonja R."/>
            <person name="Lui A."/>
            <person name="MacDonald P."/>
            <person name="Magnisalis V."/>
            <person name="Maru K."/>
            <person name="Matthews C."/>
            <person name="McCusker W."/>
            <person name="McDonough S."/>
            <person name="Mehta T."/>
            <person name="Meldrim J."/>
            <person name="Meneus L."/>
            <person name="Mihai O."/>
            <person name="Mihalev A."/>
            <person name="Mihova T."/>
            <person name="Mittelman R."/>
            <person name="Mlenga V."/>
            <person name="Montmayeur A."/>
            <person name="Mulrain L."/>
            <person name="Navidi A."/>
            <person name="Naylor J."/>
            <person name="Negash T."/>
            <person name="Nguyen T."/>
            <person name="Nguyen N."/>
            <person name="Nicol R."/>
            <person name="Norbu C."/>
            <person name="Norbu N."/>
            <person name="Novod N."/>
            <person name="O'Neill B."/>
            <person name="Osman S."/>
            <person name="Markiewicz E."/>
            <person name="Oyono O.L."/>
            <person name="Patti C."/>
            <person name="Phunkhang P."/>
            <person name="Pierre F."/>
            <person name="Priest M."/>
            <person name="Raghuraman S."/>
            <person name="Rege F."/>
            <person name="Reyes R."/>
            <person name="Rise C."/>
            <person name="Rogov P."/>
            <person name="Ross K."/>
            <person name="Ryan E."/>
            <person name="Settipalli S."/>
            <person name="Shea T."/>
            <person name="Sherpa N."/>
            <person name="Shi L."/>
            <person name="Shih D."/>
            <person name="Sparrow T."/>
            <person name="Spaulding J."/>
            <person name="Stalker J."/>
            <person name="Stange-Thomann N."/>
            <person name="Stavropoulos S."/>
            <person name="Stone C."/>
            <person name="Strader C."/>
            <person name="Tesfaye S."/>
            <person name="Thomson T."/>
            <person name="Thoulutsang Y."/>
            <person name="Thoulutsang D."/>
            <person name="Topham K."/>
            <person name="Topping I."/>
            <person name="Tsamla T."/>
            <person name="Vassiliev H."/>
            <person name="Vo A."/>
            <person name="Wangchuk T."/>
            <person name="Wangdi T."/>
            <person name="Weiand M."/>
            <person name="Wilkinson J."/>
            <person name="Wilson A."/>
            <person name="Yadav S."/>
            <person name="Young G."/>
            <person name="Yu Q."/>
            <person name="Zembek L."/>
            <person name="Zhong D."/>
            <person name="Zimmer A."/>
            <person name="Zwirko Z."/>
            <person name="Jaffe D.B."/>
            <person name="Alvarez P."/>
            <person name="Brockman W."/>
            <person name="Butler J."/>
            <person name="Chin C."/>
            <person name="Gnerre S."/>
            <person name="Grabherr M."/>
            <person name="Kleber M."/>
            <person name="Mauceli E."/>
            <person name="MacCallum I."/>
        </authorList>
    </citation>
    <scope>NUCLEOTIDE SEQUENCE [LARGE SCALE GENOMIC DNA]</scope>
    <source>
        <strain evidence="2">Tucson 14024-0371.13</strain>
    </source>
</reference>
<name>A0A0P8XTQ9_DROAN</name>
<keyword evidence="2" id="KW-1185">Reference proteome</keyword>
<proteinExistence type="predicted"/>
<accession>A0A0P8XTQ9</accession>
<organism evidence="1 2">
    <name type="scientific">Drosophila ananassae</name>
    <name type="common">Fruit fly</name>
    <dbReference type="NCBI Taxonomy" id="7217"/>
    <lineage>
        <taxon>Eukaryota</taxon>
        <taxon>Metazoa</taxon>
        <taxon>Ecdysozoa</taxon>
        <taxon>Arthropoda</taxon>
        <taxon>Hexapoda</taxon>
        <taxon>Insecta</taxon>
        <taxon>Pterygota</taxon>
        <taxon>Neoptera</taxon>
        <taxon>Endopterygota</taxon>
        <taxon>Diptera</taxon>
        <taxon>Brachycera</taxon>
        <taxon>Muscomorpha</taxon>
        <taxon>Ephydroidea</taxon>
        <taxon>Drosophilidae</taxon>
        <taxon>Drosophila</taxon>
        <taxon>Sophophora</taxon>
    </lineage>
</organism>
<protein>
    <submittedName>
        <fullName evidence="1">Uncharacterized protein</fullName>
    </submittedName>
</protein>
<dbReference type="EMBL" id="CH902618">
    <property type="protein sequence ID" value="KPU77984.1"/>
    <property type="molecule type" value="Genomic_DNA"/>
</dbReference>
<dbReference type="AlphaFoldDB" id="A0A0P8XTQ9"/>
<dbReference type="Proteomes" id="UP000007801">
    <property type="component" value="Unassembled WGS sequence"/>
</dbReference>
<evidence type="ECO:0000313" key="1">
    <source>
        <dbReference type="EMBL" id="KPU77984.1"/>
    </source>
</evidence>
<sequence length="34" mass="3579">MFTAPSLSAPTGCCGIAFDLSEGDFQSTQCGWLH</sequence>
<gene>
    <name evidence="1" type="primary">Dana\GF27710</name>
    <name evidence="1" type="ORF">GF27710</name>
</gene>